<dbReference type="PANTHER" id="PTHR40943">
    <property type="entry name" value="CYTOPLASMIC PROTEIN-RELATED"/>
    <property type="match status" value="1"/>
</dbReference>
<evidence type="ECO:0000259" key="1">
    <source>
        <dbReference type="Pfam" id="PF05899"/>
    </source>
</evidence>
<dbReference type="Proteomes" id="UP000490386">
    <property type="component" value="Unassembled WGS sequence"/>
</dbReference>
<evidence type="ECO:0000313" key="3">
    <source>
        <dbReference type="Proteomes" id="UP000490386"/>
    </source>
</evidence>
<dbReference type="RefSeq" id="WP_151425066.1">
    <property type="nucleotide sequence ID" value="NZ_WBJX01000008.1"/>
</dbReference>
<dbReference type="SUPFAM" id="SSF51182">
    <property type="entry name" value="RmlC-like cupins"/>
    <property type="match status" value="1"/>
</dbReference>
<dbReference type="PANTHER" id="PTHR40943:SF1">
    <property type="entry name" value="CYTOPLASMIC PROTEIN"/>
    <property type="match status" value="1"/>
</dbReference>
<name>A0A7J5AXI9_9MICO</name>
<protein>
    <submittedName>
        <fullName evidence="2">DUF861 domain-containing protein</fullName>
    </submittedName>
</protein>
<proteinExistence type="predicted"/>
<dbReference type="InterPro" id="IPR008579">
    <property type="entry name" value="UGlyAH_Cupin_dom"/>
</dbReference>
<reference evidence="2 3" key="1">
    <citation type="submission" date="2019-09" db="EMBL/GenBank/DDBJ databases">
        <title>Phylogeny of genus Pseudoclavibacter and closely related genus.</title>
        <authorList>
            <person name="Li Y."/>
        </authorList>
    </citation>
    <scope>NUCLEOTIDE SEQUENCE [LARGE SCALE GENOMIC DNA]</scope>
    <source>
        <strain evidence="2 3">THG-MD12</strain>
    </source>
</reference>
<dbReference type="Pfam" id="PF05899">
    <property type="entry name" value="Cupin_3"/>
    <property type="match status" value="1"/>
</dbReference>
<keyword evidence="3" id="KW-1185">Reference proteome</keyword>
<dbReference type="Gene3D" id="2.60.120.10">
    <property type="entry name" value="Jelly Rolls"/>
    <property type="match status" value="1"/>
</dbReference>
<gene>
    <name evidence="2" type="ORF">F8O03_17735</name>
</gene>
<dbReference type="AlphaFoldDB" id="A0A7J5AXI9"/>
<dbReference type="OrthoDB" id="9799053at2"/>
<comment type="caution">
    <text evidence="2">The sequence shown here is derived from an EMBL/GenBank/DDBJ whole genome shotgun (WGS) entry which is preliminary data.</text>
</comment>
<dbReference type="InterPro" id="IPR014710">
    <property type="entry name" value="RmlC-like_jellyroll"/>
</dbReference>
<organism evidence="2 3">
    <name type="scientific">Pseudoclavibacter terrae</name>
    <dbReference type="NCBI Taxonomy" id="1530195"/>
    <lineage>
        <taxon>Bacteria</taxon>
        <taxon>Bacillati</taxon>
        <taxon>Actinomycetota</taxon>
        <taxon>Actinomycetes</taxon>
        <taxon>Micrococcales</taxon>
        <taxon>Microbacteriaceae</taxon>
        <taxon>Pseudoclavibacter</taxon>
    </lineage>
</organism>
<accession>A0A7J5AXI9</accession>
<dbReference type="EMBL" id="WBJX01000008">
    <property type="protein sequence ID" value="KAB1636095.1"/>
    <property type="molecule type" value="Genomic_DNA"/>
</dbReference>
<sequence length="118" mass="12803">MTDSLATSLSASDIKWPPSVRVPIERILEGQPSASTLVVGESPTAQFGLWRVTPGAFSTDHSDYVEYIHITEGSGRLISQSGAITELSPGVTVMLAEGWKGQWVIEKTLTKVFTILRN</sequence>
<dbReference type="InterPro" id="IPR011051">
    <property type="entry name" value="RmlC_Cupin_sf"/>
</dbReference>
<feature type="domain" description="(S)-ureidoglycine aminohydrolase cupin" evidence="1">
    <location>
        <begin position="41"/>
        <end position="113"/>
    </location>
</feature>
<evidence type="ECO:0000313" key="2">
    <source>
        <dbReference type="EMBL" id="KAB1636095.1"/>
    </source>
</evidence>